<accession>A0A9N9SIS1</accession>
<dbReference type="OrthoDB" id="6503602at2759"/>
<dbReference type="SUPFAM" id="SSF57756">
    <property type="entry name" value="Retrovirus zinc finger-like domains"/>
    <property type="match status" value="1"/>
</dbReference>
<reference evidence="1" key="1">
    <citation type="submission" date="2022-01" db="EMBL/GenBank/DDBJ databases">
        <authorList>
            <person name="King R."/>
        </authorList>
    </citation>
    <scope>NUCLEOTIDE SEQUENCE</scope>
</reference>
<protein>
    <recommendedName>
        <fullName evidence="3">CCHC-type domain-containing protein</fullName>
    </recommendedName>
</protein>
<evidence type="ECO:0000313" key="1">
    <source>
        <dbReference type="EMBL" id="CAG9824601.1"/>
    </source>
</evidence>
<dbReference type="AlphaFoldDB" id="A0A9N9SIS1"/>
<organism evidence="1 2">
    <name type="scientific">Phaedon cochleariae</name>
    <name type="common">Mustard beetle</name>
    <dbReference type="NCBI Taxonomy" id="80249"/>
    <lineage>
        <taxon>Eukaryota</taxon>
        <taxon>Metazoa</taxon>
        <taxon>Ecdysozoa</taxon>
        <taxon>Arthropoda</taxon>
        <taxon>Hexapoda</taxon>
        <taxon>Insecta</taxon>
        <taxon>Pterygota</taxon>
        <taxon>Neoptera</taxon>
        <taxon>Endopterygota</taxon>
        <taxon>Coleoptera</taxon>
        <taxon>Polyphaga</taxon>
        <taxon>Cucujiformia</taxon>
        <taxon>Chrysomeloidea</taxon>
        <taxon>Chrysomelidae</taxon>
        <taxon>Chrysomelinae</taxon>
        <taxon>Chrysomelini</taxon>
        <taxon>Phaedon</taxon>
    </lineage>
</organism>
<name>A0A9N9SIS1_PHACE</name>
<reference evidence="1" key="2">
    <citation type="submission" date="2022-10" db="EMBL/GenBank/DDBJ databases">
        <authorList>
            <consortium name="ENA_rothamsted_submissions"/>
            <consortium name="culmorum"/>
            <person name="King R."/>
        </authorList>
    </citation>
    <scope>NUCLEOTIDE SEQUENCE</scope>
</reference>
<dbReference type="GO" id="GO:0008270">
    <property type="term" value="F:zinc ion binding"/>
    <property type="evidence" value="ECO:0007669"/>
    <property type="project" value="InterPro"/>
</dbReference>
<proteinExistence type="predicted"/>
<gene>
    <name evidence="1" type="ORF">PHAECO_LOCUS11697</name>
</gene>
<dbReference type="InterPro" id="IPR036875">
    <property type="entry name" value="Znf_CCHC_sf"/>
</dbReference>
<dbReference type="Proteomes" id="UP001153737">
    <property type="component" value="Chromosome 8"/>
</dbReference>
<sequence length="213" mass="23755">MEHTVQDQVIIGLSNKQIVPGILAADHKDEDELLHSIQEFERVYGQVNGQSRWQSRQFADSHKWSHSRSPAIPVQNVSSSVHMQSSINRTESTGATTGDAVAETIDSSSSADEKRKRRGLSCYFCKGARHLRRNCPKRKLSPEAAHTSVVQSSPAAVQTVVEGDFMKKWESEYEKIPNQERFPLKMYVCSGSSSFIRPAPEIAEIAQARVRSG</sequence>
<evidence type="ECO:0000313" key="2">
    <source>
        <dbReference type="Proteomes" id="UP001153737"/>
    </source>
</evidence>
<dbReference type="GO" id="GO:0003676">
    <property type="term" value="F:nucleic acid binding"/>
    <property type="evidence" value="ECO:0007669"/>
    <property type="project" value="InterPro"/>
</dbReference>
<keyword evidence="2" id="KW-1185">Reference proteome</keyword>
<dbReference type="EMBL" id="OU896714">
    <property type="protein sequence ID" value="CAG9824601.1"/>
    <property type="molecule type" value="Genomic_DNA"/>
</dbReference>
<dbReference type="Gene3D" id="4.10.60.10">
    <property type="entry name" value="Zinc finger, CCHC-type"/>
    <property type="match status" value="1"/>
</dbReference>
<evidence type="ECO:0008006" key="3">
    <source>
        <dbReference type="Google" id="ProtNLM"/>
    </source>
</evidence>